<dbReference type="Proteomes" id="UP000186607">
    <property type="component" value="Unassembled WGS sequence"/>
</dbReference>
<reference evidence="1 2" key="1">
    <citation type="submission" date="2017-01" db="EMBL/GenBank/DDBJ databases">
        <title>Genome Analysis of Deinococcus marmoris KOPRI26562.</title>
        <authorList>
            <person name="Kim J.H."/>
            <person name="Oh H.-M."/>
        </authorList>
    </citation>
    <scope>NUCLEOTIDE SEQUENCE [LARGE SCALE GENOMIC DNA]</scope>
    <source>
        <strain evidence="1 2">KOPRI26562</strain>
    </source>
</reference>
<protein>
    <submittedName>
        <fullName evidence="1">Uncharacterized protein</fullName>
    </submittedName>
</protein>
<evidence type="ECO:0000313" key="2">
    <source>
        <dbReference type="Proteomes" id="UP000186607"/>
    </source>
</evidence>
<dbReference type="AlphaFoldDB" id="A0A1U7NU85"/>
<name>A0A1U7NU85_9DEIO</name>
<gene>
    <name evidence="1" type="ORF">BOO71_0011689</name>
</gene>
<dbReference type="OrthoDB" id="10010803at2"/>
<sequence>MTYLTLLKANLFGPYRFSNAQGQSVKLSGCMNEWPRNRVDRLRIDSVGWNASSNGYVIHFTMQTAIGNSYWPSHFGEHSVAAVYQNGKIIPNAIGDPQVGVNHTGTKVMTFARTGRG</sequence>
<keyword evidence="2" id="KW-1185">Reference proteome</keyword>
<organism evidence="1 2">
    <name type="scientific">Deinococcus marmoris</name>
    <dbReference type="NCBI Taxonomy" id="249408"/>
    <lineage>
        <taxon>Bacteria</taxon>
        <taxon>Thermotogati</taxon>
        <taxon>Deinococcota</taxon>
        <taxon>Deinococci</taxon>
        <taxon>Deinococcales</taxon>
        <taxon>Deinococcaceae</taxon>
        <taxon>Deinococcus</taxon>
    </lineage>
</organism>
<comment type="caution">
    <text evidence="1">The sequence shown here is derived from an EMBL/GenBank/DDBJ whole genome shotgun (WGS) entry which is preliminary data.</text>
</comment>
<accession>A0A1U7NU85</accession>
<dbReference type="RefSeq" id="WP_075835378.1">
    <property type="nucleotide sequence ID" value="NZ_MSTI01000139.1"/>
</dbReference>
<evidence type="ECO:0000313" key="1">
    <source>
        <dbReference type="EMBL" id="OLV16488.1"/>
    </source>
</evidence>
<dbReference type="EMBL" id="MSTI01000139">
    <property type="protein sequence ID" value="OLV16488.1"/>
    <property type="molecule type" value="Genomic_DNA"/>
</dbReference>
<proteinExistence type="predicted"/>